<dbReference type="InterPro" id="IPR045700">
    <property type="entry name" value="Rab3GAP1"/>
</dbReference>
<feature type="domain" description="Rab3GAP catalytic subunit conserved" evidence="7">
    <location>
        <begin position="570"/>
        <end position="720"/>
    </location>
</feature>
<dbReference type="EnsemblMetazoa" id="AALFPA23_000553.R353">
    <property type="protein sequence ID" value="AALFPA23_000553.P353"/>
    <property type="gene ID" value="AALFPA23_000553"/>
</dbReference>
<evidence type="ECO:0000313" key="9">
    <source>
        <dbReference type="Proteomes" id="UP000069940"/>
    </source>
</evidence>
<proteinExistence type="inferred from homology"/>
<evidence type="ECO:0000256" key="1">
    <source>
        <dbReference type="ARBA" id="ARBA00004496"/>
    </source>
</evidence>
<dbReference type="RefSeq" id="XP_062706532.1">
    <property type="nucleotide sequence ID" value="XM_062850548.1"/>
</dbReference>
<keyword evidence="9" id="KW-1185">Reference proteome</keyword>
<feature type="region of interest" description="Disordered" evidence="6">
    <location>
        <begin position="523"/>
        <end position="567"/>
    </location>
</feature>
<dbReference type="PANTHER" id="PTHR21422:SF9">
    <property type="entry name" value="RAB3 GTPASE-ACTIVATING PROTEIN CATALYTIC SUBUNIT"/>
    <property type="match status" value="1"/>
</dbReference>
<feature type="compositionally biased region" description="Acidic residues" evidence="6">
    <location>
        <begin position="547"/>
        <end position="560"/>
    </location>
</feature>
<accession>A0ABM1XKN9</accession>
<sequence length="945" mass="105798">MLNEEVDDSEFFQQDFTTASEWEIFNARLEEIFHEWKLSYVTSGYHASLEQNQLSLCEWTHLKERIKFADVELDVVRYKANIPGRELTGEDGVRDGCQAFVDLMANENDYCIVDQKVDDGQLHPLAQWYGLREFVVVVPVKNSITNESQIGILMSSIHIAVSESGCDVPVFVQVLDKVQNVFLGVCESGSTRLSFDIVHLNVTPPTCKYLSGLLDVFKGKIGVSYADPVAVSVRFTYSLTKFLSASFAVSKNIPFSNNGEDEKDSTISLPFGVAIDPVSELILHCTWPHVADNVVVDSQSYSDFDPLTAPVWTLRARFEDAPVCYMSDCVQEFLQVSESRRAITEYFPELAVGATQNLEGTKALERLTESKIPTLSSVIPGIATSGGKKDTIKLEGPLNDELLKDMLYYLFPDAQNDASHQYHIPSAGQTEFDPLKIKSAHPDSLVHRLAKLLAACNSYYGGKRAVAQLWAEFAQEMRYRVERCIYIPGVAAGFPDSRTCLLHQKLQMLNVCMERRRIREGGLPFSMTGGGGSGEGGAEGREGNHDSEDEFFDCSDEDEEESKRRHAPWNQPVGRLSKLGKMLLVDSDEPLYIPITQEPVPKTEDQLEDDAEVMLKLGPGSELCTQMMSASLLSDMESFKAANPAGKLEDFIRWYSPRDWIEEDTDERDPFGRKGHLSSRMMIPGNTWQTVWDDARPVPARRQRRLFDDAKEAEKVLHYFDSRSLGQIAQLTMAALFHSALRTLQDEAGTDSEIIPSFAENFEKVMSTCCKLSRENWISSAPTPRGTSVKKFESLLSDITQLENVIIQVRSLRKKLFPPPEDETEPALDKTTVEKAMLSQLLKALETELDDGAKSTISKRVLGMFTEAKMAANEQANEQTVALVSFMLADGAYFTLPDPVEKQFTLRLGGKTINKGMGSPQFMRAILTHNEFRLCGAFSQNTTFY</sequence>
<reference evidence="9" key="1">
    <citation type="journal article" date="2015" name="Proc. Natl. Acad. Sci. U.S.A.">
        <title>Genome sequence of the Asian Tiger mosquito, Aedes albopictus, reveals insights into its biology, genetics, and evolution.</title>
        <authorList>
            <person name="Chen X.G."/>
            <person name="Jiang X."/>
            <person name="Gu J."/>
            <person name="Xu M."/>
            <person name="Wu Y."/>
            <person name="Deng Y."/>
            <person name="Zhang C."/>
            <person name="Bonizzoni M."/>
            <person name="Dermauw W."/>
            <person name="Vontas J."/>
            <person name="Armbruster P."/>
            <person name="Huang X."/>
            <person name="Yang Y."/>
            <person name="Zhang H."/>
            <person name="He W."/>
            <person name="Peng H."/>
            <person name="Liu Y."/>
            <person name="Wu K."/>
            <person name="Chen J."/>
            <person name="Lirakis M."/>
            <person name="Topalis P."/>
            <person name="Van Leeuwen T."/>
            <person name="Hall A.B."/>
            <person name="Jiang X."/>
            <person name="Thorpe C."/>
            <person name="Mueller R.L."/>
            <person name="Sun C."/>
            <person name="Waterhouse R.M."/>
            <person name="Yan G."/>
            <person name="Tu Z.J."/>
            <person name="Fang X."/>
            <person name="James A.A."/>
        </authorList>
    </citation>
    <scope>NUCLEOTIDE SEQUENCE [LARGE SCALE GENOMIC DNA]</scope>
    <source>
        <strain evidence="9">Foshan</strain>
    </source>
</reference>
<dbReference type="EnsemblMetazoa" id="AALFPA23_000553.R355">
    <property type="protein sequence ID" value="AALFPA23_000553.P355"/>
    <property type="gene ID" value="AALFPA23_000553"/>
</dbReference>
<evidence type="ECO:0000256" key="6">
    <source>
        <dbReference type="SAM" id="MobiDB-lite"/>
    </source>
</evidence>
<dbReference type="Proteomes" id="UP000069940">
    <property type="component" value="Unassembled WGS sequence"/>
</dbReference>
<dbReference type="PANTHER" id="PTHR21422">
    <property type="entry name" value="RAB3 GTPASE-ACTIVATING PROTEIN CATALYTIC SUBUNIT"/>
    <property type="match status" value="1"/>
</dbReference>
<dbReference type="RefSeq" id="XP_062706534.1">
    <property type="nucleotide sequence ID" value="XM_062850550.1"/>
</dbReference>
<keyword evidence="4" id="KW-0343">GTPase activation</keyword>
<reference evidence="8" key="2">
    <citation type="submission" date="2025-05" db="UniProtKB">
        <authorList>
            <consortium name="EnsemblMetazoa"/>
        </authorList>
    </citation>
    <scope>IDENTIFICATION</scope>
    <source>
        <strain evidence="8">Foshan</strain>
    </source>
</reference>
<dbReference type="RefSeq" id="XP_062706533.1">
    <property type="nucleotide sequence ID" value="XM_062850549.1"/>
</dbReference>
<evidence type="ECO:0000256" key="4">
    <source>
        <dbReference type="ARBA" id="ARBA00022468"/>
    </source>
</evidence>
<dbReference type="GeneID" id="115258710"/>
<comment type="similarity">
    <text evidence="2">Belongs to the Rab3-GAP catalytic subunit family.</text>
</comment>
<name>A0ABM1XKN9_AEDAL</name>
<dbReference type="EnsemblMetazoa" id="AALFPA23_000553.R354">
    <property type="protein sequence ID" value="AALFPA23_000553.P354"/>
    <property type="gene ID" value="AALFPA23_000553"/>
</dbReference>
<feature type="compositionally biased region" description="Gly residues" evidence="6">
    <location>
        <begin position="528"/>
        <end position="537"/>
    </location>
</feature>
<evidence type="ECO:0000256" key="2">
    <source>
        <dbReference type="ARBA" id="ARBA00008856"/>
    </source>
</evidence>
<comment type="subcellular location">
    <subcellularLocation>
        <location evidence="1">Cytoplasm</location>
    </subcellularLocation>
</comment>
<evidence type="ECO:0000256" key="5">
    <source>
        <dbReference type="ARBA" id="ARBA00022490"/>
    </source>
</evidence>
<protein>
    <recommendedName>
        <fullName evidence="3">Rab3 GTPase-activating protein catalytic subunit</fullName>
    </recommendedName>
</protein>
<dbReference type="InterPro" id="IPR026147">
    <property type="entry name" value="Rab3GAP1_conserved"/>
</dbReference>
<keyword evidence="5" id="KW-0963">Cytoplasm</keyword>
<evidence type="ECO:0000259" key="7">
    <source>
        <dbReference type="Pfam" id="PF13890"/>
    </source>
</evidence>
<evidence type="ECO:0000313" key="8">
    <source>
        <dbReference type="EnsemblMetazoa" id="AALFPA23_000553.P354"/>
    </source>
</evidence>
<evidence type="ECO:0000256" key="3">
    <source>
        <dbReference type="ARBA" id="ARBA00015817"/>
    </source>
</evidence>
<dbReference type="Pfam" id="PF13890">
    <property type="entry name" value="Rab3-GTPase_cat"/>
    <property type="match status" value="1"/>
</dbReference>
<organism evidence="8 9">
    <name type="scientific">Aedes albopictus</name>
    <name type="common">Asian tiger mosquito</name>
    <name type="synonym">Stegomyia albopicta</name>
    <dbReference type="NCBI Taxonomy" id="7160"/>
    <lineage>
        <taxon>Eukaryota</taxon>
        <taxon>Metazoa</taxon>
        <taxon>Ecdysozoa</taxon>
        <taxon>Arthropoda</taxon>
        <taxon>Hexapoda</taxon>
        <taxon>Insecta</taxon>
        <taxon>Pterygota</taxon>
        <taxon>Neoptera</taxon>
        <taxon>Endopterygota</taxon>
        <taxon>Diptera</taxon>
        <taxon>Nematocera</taxon>
        <taxon>Culicoidea</taxon>
        <taxon>Culicidae</taxon>
        <taxon>Culicinae</taxon>
        <taxon>Aedini</taxon>
        <taxon>Aedes</taxon>
        <taxon>Stegomyia</taxon>
    </lineage>
</organism>